<organism evidence="9">
    <name type="scientific">freshwater metagenome</name>
    <dbReference type="NCBI Taxonomy" id="449393"/>
    <lineage>
        <taxon>unclassified sequences</taxon>
        <taxon>metagenomes</taxon>
        <taxon>ecological metagenomes</taxon>
    </lineage>
</organism>
<dbReference type="EMBL" id="CAFBQW010000331">
    <property type="protein sequence ID" value="CAB5069357.1"/>
    <property type="molecule type" value="Genomic_DNA"/>
</dbReference>
<evidence type="ECO:0000256" key="4">
    <source>
        <dbReference type="ARBA" id="ARBA00022679"/>
    </source>
</evidence>
<dbReference type="HAMAP" id="MF_00607">
    <property type="entry name" value="16SrRNA_methyltr_A"/>
    <property type="match status" value="1"/>
</dbReference>
<dbReference type="Gene3D" id="3.40.50.150">
    <property type="entry name" value="Vaccinia Virus protein VP39"/>
    <property type="match status" value="1"/>
</dbReference>
<accession>A0A6J7UZP4</accession>
<reference evidence="9" key="1">
    <citation type="submission" date="2020-05" db="EMBL/GenBank/DDBJ databases">
        <authorList>
            <person name="Chiriac C."/>
            <person name="Salcher M."/>
            <person name="Ghai R."/>
            <person name="Kavagutti S V."/>
        </authorList>
    </citation>
    <scope>NUCLEOTIDE SEQUENCE</scope>
</reference>
<dbReference type="AlphaFoldDB" id="A0A6J7UZP4"/>
<protein>
    <submittedName>
        <fullName evidence="9">Unannotated protein</fullName>
    </submittedName>
</protein>
<evidence type="ECO:0000256" key="3">
    <source>
        <dbReference type="ARBA" id="ARBA00022603"/>
    </source>
</evidence>
<feature type="region of interest" description="Disordered" evidence="7">
    <location>
        <begin position="111"/>
        <end position="134"/>
    </location>
</feature>
<keyword evidence="6" id="KW-0694">RNA-binding</keyword>
<dbReference type="InterPro" id="IPR001737">
    <property type="entry name" value="KsgA/Erm"/>
</dbReference>
<keyword evidence="1" id="KW-0963">Cytoplasm</keyword>
<dbReference type="InterPro" id="IPR020596">
    <property type="entry name" value="rRNA_Ade_Mease_Trfase_CS"/>
</dbReference>
<dbReference type="PROSITE" id="PS51689">
    <property type="entry name" value="SAM_RNA_A_N6_MT"/>
    <property type="match status" value="1"/>
</dbReference>
<gene>
    <name evidence="9" type="ORF">UFOPK4354_02016</name>
</gene>
<keyword evidence="5" id="KW-0949">S-adenosyl-L-methionine</keyword>
<keyword evidence="4" id="KW-0808">Transferase</keyword>
<dbReference type="SMART" id="SM00650">
    <property type="entry name" value="rADc"/>
    <property type="match status" value="1"/>
</dbReference>
<feature type="domain" description="Ribosomal RNA adenine methylase transferase N-terminal" evidence="8">
    <location>
        <begin position="32"/>
        <end position="228"/>
    </location>
</feature>
<dbReference type="GO" id="GO:0003723">
    <property type="term" value="F:RNA binding"/>
    <property type="evidence" value="ECO:0007669"/>
    <property type="project" value="UniProtKB-KW"/>
</dbReference>
<dbReference type="SUPFAM" id="SSF53335">
    <property type="entry name" value="S-adenosyl-L-methionine-dependent methyltransferases"/>
    <property type="match status" value="1"/>
</dbReference>
<evidence type="ECO:0000313" key="9">
    <source>
        <dbReference type="EMBL" id="CAB5069357.1"/>
    </source>
</evidence>
<dbReference type="Gene3D" id="1.10.8.100">
    <property type="entry name" value="Ribosomal RNA adenine dimethylase-like, domain 2"/>
    <property type="match status" value="1"/>
</dbReference>
<evidence type="ECO:0000256" key="7">
    <source>
        <dbReference type="SAM" id="MobiDB-lite"/>
    </source>
</evidence>
<proteinExistence type="inferred from homology"/>
<dbReference type="InterPro" id="IPR023165">
    <property type="entry name" value="rRNA_Ade_diMease-like_C"/>
</dbReference>
<evidence type="ECO:0000256" key="2">
    <source>
        <dbReference type="ARBA" id="ARBA00022552"/>
    </source>
</evidence>
<dbReference type="InterPro" id="IPR029063">
    <property type="entry name" value="SAM-dependent_MTases_sf"/>
</dbReference>
<dbReference type="Pfam" id="PF00398">
    <property type="entry name" value="RrnaAD"/>
    <property type="match status" value="1"/>
</dbReference>
<sequence length="306" mass="32403">MLGAGEITELLERYGLTARKALGQNFVADPNTVMKIARLAQVGPGDRVVEIGPGLGSLTLALADTGAHVLAVEKDETLLPVLSDVLNLYGAKEVQVVQADALTVNWPELLSSADPSSGQAVADRQDTGDSGDTEEFPWTLVANLPYNTAVALIMGVLADAPMVQRMVVMVQSEVADRLVAGPGGRTIGIPSIRLAWFARAELLATVPPEVFIPRPRVTSALVGITRREPPSRIVSESELMALVARAYSQRRKMLRSTLGKAVSVAAFEAAGIAGTSRPEELDVVAWARLTEAVNANPVEVAPEALL</sequence>
<dbReference type="GO" id="GO:0000179">
    <property type="term" value="F:rRNA (adenine-N6,N6-)-dimethyltransferase activity"/>
    <property type="evidence" value="ECO:0007669"/>
    <property type="project" value="InterPro"/>
</dbReference>
<dbReference type="PANTHER" id="PTHR11727:SF7">
    <property type="entry name" value="DIMETHYLADENOSINE TRANSFERASE-RELATED"/>
    <property type="match status" value="1"/>
</dbReference>
<dbReference type="InterPro" id="IPR020598">
    <property type="entry name" value="rRNA_Ade_methylase_Trfase_N"/>
</dbReference>
<dbReference type="CDD" id="cd02440">
    <property type="entry name" value="AdoMet_MTases"/>
    <property type="match status" value="1"/>
</dbReference>
<dbReference type="PANTHER" id="PTHR11727">
    <property type="entry name" value="DIMETHYLADENOSINE TRANSFERASE"/>
    <property type="match status" value="1"/>
</dbReference>
<evidence type="ECO:0000256" key="1">
    <source>
        <dbReference type="ARBA" id="ARBA00022490"/>
    </source>
</evidence>
<evidence type="ECO:0000256" key="6">
    <source>
        <dbReference type="ARBA" id="ARBA00022884"/>
    </source>
</evidence>
<evidence type="ECO:0000259" key="8">
    <source>
        <dbReference type="SMART" id="SM00650"/>
    </source>
</evidence>
<dbReference type="GO" id="GO:0005829">
    <property type="term" value="C:cytosol"/>
    <property type="evidence" value="ECO:0007669"/>
    <property type="project" value="TreeGrafter"/>
</dbReference>
<name>A0A6J7UZP4_9ZZZZ</name>
<dbReference type="NCBIfam" id="TIGR00755">
    <property type="entry name" value="ksgA"/>
    <property type="match status" value="1"/>
</dbReference>
<keyword evidence="2" id="KW-0698">rRNA processing</keyword>
<dbReference type="InterPro" id="IPR011530">
    <property type="entry name" value="rRNA_adenine_dimethylase"/>
</dbReference>
<evidence type="ECO:0000256" key="5">
    <source>
        <dbReference type="ARBA" id="ARBA00022691"/>
    </source>
</evidence>
<keyword evidence="3" id="KW-0489">Methyltransferase</keyword>
<dbReference type="PROSITE" id="PS01131">
    <property type="entry name" value="RRNA_A_DIMETH"/>
    <property type="match status" value="1"/>
</dbReference>